<dbReference type="PANTHER" id="PTHR21310">
    <property type="entry name" value="AMINOGLYCOSIDE PHOSPHOTRANSFERASE-RELATED-RELATED"/>
    <property type="match status" value="1"/>
</dbReference>
<dbReference type="Gene3D" id="3.90.1200.10">
    <property type="match status" value="1"/>
</dbReference>
<dbReference type="Proteomes" id="UP000630887">
    <property type="component" value="Unassembled WGS sequence"/>
</dbReference>
<evidence type="ECO:0000313" key="2">
    <source>
        <dbReference type="EMBL" id="GIG04054.1"/>
    </source>
</evidence>
<name>A0A8J3P554_9ACTN</name>
<protein>
    <recommendedName>
        <fullName evidence="1">Aminoglycoside phosphotransferase domain-containing protein</fullName>
    </recommendedName>
</protein>
<dbReference type="Pfam" id="PF01636">
    <property type="entry name" value="APH"/>
    <property type="match status" value="1"/>
</dbReference>
<feature type="domain" description="Aminoglycoside phosphotransferase" evidence="1">
    <location>
        <begin position="27"/>
        <end position="250"/>
    </location>
</feature>
<dbReference type="InterPro" id="IPR011009">
    <property type="entry name" value="Kinase-like_dom_sf"/>
</dbReference>
<dbReference type="RefSeq" id="WP_203688531.1">
    <property type="nucleotide sequence ID" value="NZ_BAAALC010000011.1"/>
</dbReference>
<evidence type="ECO:0000259" key="1">
    <source>
        <dbReference type="Pfam" id="PF01636"/>
    </source>
</evidence>
<keyword evidence="3" id="KW-1185">Reference proteome</keyword>
<proteinExistence type="predicted"/>
<gene>
    <name evidence="2" type="ORF">Cco03nite_07540</name>
</gene>
<reference evidence="2 3" key="1">
    <citation type="submission" date="2021-01" db="EMBL/GenBank/DDBJ databases">
        <title>Whole genome shotgun sequence of Catellatospora coxensis NBRC 107359.</title>
        <authorList>
            <person name="Komaki H."/>
            <person name="Tamura T."/>
        </authorList>
    </citation>
    <scope>NUCLEOTIDE SEQUENCE [LARGE SCALE GENOMIC DNA]</scope>
    <source>
        <strain evidence="2 3">NBRC 107359</strain>
    </source>
</reference>
<dbReference type="InterPro" id="IPR051678">
    <property type="entry name" value="AGP_Transferase"/>
</dbReference>
<evidence type="ECO:0000313" key="3">
    <source>
        <dbReference type="Proteomes" id="UP000630887"/>
    </source>
</evidence>
<dbReference type="Gene3D" id="3.30.200.20">
    <property type="entry name" value="Phosphorylase Kinase, domain 1"/>
    <property type="match status" value="1"/>
</dbReference>
<dbReference type="EMBL" id="BONI01000005">
    <property type="protein sequence ID" value="GIG04054.1"/>
    <property type="molecule type" value="Genomic_DNA"/>
</dbReference>
<sequence>MSSRPSIADVRDVLAVHLPGRRIGAVVELGAGLENVAYEVDGALVVRFSREPDPVRRAELIGHEARLLSAVARVSPLPVPEPVFAAAELGCLAYAKLPGVPLSELSGPGCSEHGAEIAATLGEWIAALHAQPVERWSGLVDVDDQPPAEWLREAAELHEGVAEHVPPAHRRAVAEFFDSPPPERGHDLVFSHNDLGIEHVLVDPAGWTVTGVIDWSDAALVDPAYDFGLLHRDLGPVALRAALGRYPAGAEALAERAVFYARCSVFEDLAYGVDTGRAGYLDRGVAAMAWLFP</sequence>
<organism evidence="2 3">
    <name type="scientific">Catellatospora coxensis</name>
    <dbReference type="NCBI Taxonomy" id="310354"/>
    <lineage>
        <taxon>Bacteria</taxon>
        <taxon>Bacillati</taxon>
        <taxon>Actinomycetota</taxon>
        <taxon>Actinomycetes</taxon>
        <taxon>Micromonosporales</taxon>
        <taxon>Micromonosporaceae</taxon>
        <taxon>Catellatospora</taxon>
    </lineage>
</organism>
<comment type="caution">
    <text evidence="2">The sequence shown here is derived from an EMBL/GenBank/DDBJ whole genome shotgun (WGS) entry which is preliminary data.</text>
</comment>
<dbReference type="AlphaFoldDB" id="A0A8J3P554"/>
<accession>A0A8J3P554</accession>
<dbReference type="InterPro" id="IPR002575">
    <property type="entry name" value="Aminoglycoside_PTrfase"/>
</dbReference>
<dbReference type="SUPFAM" id="SSF56112">
    <property type="entry name" value="Protein kinase-like (PK-like)"/>
    <property type="match status" value="1"/>
</dbReference>